<organism evidence="4 5">
    <name type="scientific">Mesorhabditis spiculigera</name>
    <dbReference type="NCBI Taxonomy" id="96644"/>
    <lineage>
        <taxon>Eukaryota</taxon>
        <taxon>Metazoa</taxon>
        <taxon>Ecdysozoa</taxon>
        <taxon>Nematoda</taxon>
        <taxon>Chromadorea</taxon>
        <taxon>Rhabditida</taxon>
        <taxon>Rhabditina</taxon>
        <taxon>Rhabditomorpha</taxon>
        <taxon>Rhabditoidea</taxon>
        <taxon>Rhabditidae</taxon>
        <taxon>Mesorhabditinae</taxon>
        <taxon>Mesorhabditis</taxon>
    </lineage>
</organism>
<gene>
    <name evidence="4" type="ORF">MSPICULIGERA_LOCUS15229</name>
</gene>
<dbReference type="Pfam" id="PF01183">
    <property type="entry name" value="Glyco_hydro_25"/>
    <property type="match status" value="1"/>
</dbReference>
<reference evidence="4" key="1">
    <citation type="submission" date="2023-06" db="EMBL/GenBank/DDBJ databases">
        <authorList>
            <person name="Delattre M."/>
        </authorList>
    </citation>
    <scope>NUCLEOTIDE SEQUENCE</scope>
    <source>
        <strain evidence="4">AF72</strain>
    </source>
</reference>
<sequence>MRFFVTLILFVSVAAKKGFDAIGTISVSTFECLKKDGYDFYVARVWEEINNYDLSGIQNIKHARQAGFTDVDGYIYPCLRSNCPAGSKQVEAVIDKLHAEGAKIGMLWLDVEGKWPADHAHNQNFIKGMAEAAEKKGVKVGVYTGQYSWPDIVGSWSGMAKYPLWWPNYNNDPGFGKFHEYGGWKKPEIHQYQGDLTKRPCGLGDMDLDYKA</sequence>
<comment type="caution">
    <text evidence="4">The sequence shown here is derived from an EMBL/GenBank/DDBJ whole genome shotgun (WGS) entry which is preliminary data.</text>
</comment>
<dbReference type="CDD" id="cd06416">
    <property type="entry name" value="GH25_Lys1-like"/>
    <property type="match status" value="1"/>
</dbReference>
<dbReference type="PANTHER" id="PTHR23208">
    <property type="entry name" value="LYSOZYME PROTEIN"/>
    <property type="match status" value="1"/>
</dbReference>
<dbReference type="InterPro" id="IPR017853">
    <property type="entry name" value="GH"/>
</dbReference>
<dbReference type="GO" id="GO:0003796">
    <property type="term" value="F:lysozyme activity"/>
    <property type="evidence" value="ECO:0007669"/>
    <property type="project" value="InterPro"/>
</dbReference>
<evidence type="ECO:0000256" key="2">
    <source>
        <dbReference type="ARBA" id="ARBA00022729"/>
    </source>
</evidence>
<dbReference type="GO" id="GO:0045087">
    <property type="term" value="P:innate immune response"/>
    <property type="evidence" value="ECO:0007669"/>
    <property type="project" value="TreeGrafter"/>
</dbReference>
<dbReference type="GO" id="GO:0009253">
    <property type="term" value="P:peptidoglycan catabolic process"/>
    <property type="evidence" value="ECO:0007669"/>
    <property type="project" value="InterPro"/>
</dbReference>
<feature type="non-terminal residue" evidence="4">
    <location>
        <position position="1"/>
    </location>
</feature>
<proteinExistence type="inferred from homology"/>
<evidence type="ECO:0008006" key="6">
    <source>
        <dbReference type="Google" id="ProtNLM"/>
    </source>
</evidence>
<protein>
    <recommendedName>
        <fullName evidence="6">Lysozyme</fullName>
    </recommendedName>
</protein>
<comment type="similarity">
    <text evidence="1">Belongs to the glycosyl hydrolase 25 family.</text>
</comment>
<dbReference type="PANTHER" id="PTHR23208:SF36">
    <property type="entry name" value="LYSOZYME-RELATED"/>
    <property type="match status" value="1"/>
</dbReference>
<dbReference type="Gene3D" id="3.20.20.80">
    <property type="entry name" value="Glycosidases"/>
    <property type="match status" value="1"/>
</dbReference>
<evidence type="ECO:0000313" key="5">
    <source>
        <dbReference type="Proteomes" id="UP001177023"/>
    </source>
</evidence>
<dbReference type="Proteomes" id="UP001177023">
    <property type="component" value="Unassembled WGS sequence"/>
</dbReference>
<name>A0AA36G8Z1_9BILA</name>
<dbReference type="InterPro" id="IPR051595">
    <property type="entry name" value="GH25_Enzymes"/>
</dbReference>
<keyword evidence="2 3" id="KW-0732">Signal</keyword>
<dbReference type="GO" id="GO:0016998">
    <property type="term" value="P:cell wall macromolecule catabolic process"/>
    <property type="evidence" value="ECO:0007669"/>
    <property type="project" value="InterPro"/>
</dbReference>
<dbReference type="InterPro" id="IPR002053">
    <property type="entry name" value="Glyco_hydro_25"/>
</dbReference>
<accession>A0AA36G8Z1</accession>
<keyword evidence="5" id="KW-1185">Reference proteome</keyword>
<dbReference type="GO" id="GO:0007165">
    <property type="term" value="P:signal transduction"/>
    <property type="evidence" value="ECO:0007669"/>
    <property type="project" value="TreeGrafter"/>
</dbReference>
<evidence type="ECO:0000313" key="4">
    <source>
        <dbReference type="EMBL" id="CAJ0576948.1"/>
    </source>
</evidence>
<feature type="chain" id="PRO_5041290356" description="Lysozyme" evidence="3">
    <location>
        <begin position="16"/>
        <end position="212"/>
    </location>
</feature>
<dbReference type="SUPFAM" id="SSF51445">
    <property type="entry name" value="(Trans)glycosidases"/>
    <property type="match status" value="1"/>
</dbReference>
<feature type="signal peptide" evidence="3">
    <location>
        <begin position="1"/>
        <end position="15"/>
    </location>
</feature>
<dbReference type="AlphaFoldDB" id="A0AA36G8Z1"/>
<evidence type="ECO:0000256" key="1">
    <source>
        <dbReference type="ARBA" id="ARBA00010646"/>
    </source>
</evidence>
<dbReference type="PROSITE" id="PS51904">
    <property type="entry name" value="GLYCOSYL_HYDROL_F25_2"/>
    <property type="match status" value="1"/>
</dbReference>
<dbReference type="EMBL" id="CATQJA010002647">
    <property type="protein sequence ID" value="CAJ0576948.1"/>
    <property type="molecule type" value="Genomic_DNA"/>
</dbReference>
<evidence type="ECO:0000256" key="3">
    <source>
        <dbReference type="SAM" id="SignalP"/>
    </source>
</evidence>